<dbReference type="CDD" id="cd00075">
    <property type="entry name" value="HATPase"/>
    <property type="match status" value="1"/>
</dbReference>
<proteinExistence type="predicted"/>
<dbReference type="GO" id="GO:0005886">
    <property type="term" value="C:plasma membrane"/>
    <property type="evidence" value="ECO:0007669"/>
    <property type="project" value="TreeGrafter"/>
</dbReference>
<evidence type="ECO:0000256" key="1">
    <source>
        <dbReference type="ARBA" id="ARBA00000085"/>
    </source>
</evidence>
<comment type="catalytic activity">
    <reaction evidence="1">
        <text>ATP + protein L-histidine = ADP + protein N-phospho-L-histidine.</text>
        <dbReference type="EC" id="2.7.13.3"/>
    </reaction>
</comment>
<dbReference type="InterPro" id="IPR036890">
    <property type="entry name" value="HATPase_C_sf"/>
</dbReference>
<dbReference type="PRINTS" id="PR00344">
    <property type="entry name" value="BCTRLSENSOR"/>
</dbReference>
<name>K1TTR7_9ZZZZ</name>
<dbReference type="SUPFAM" id="SSF55874">
    <property type="entry name" value="ATPase domain of HSP90 chaperone/DNA topoisomerase II/histidine kinase"/>
    <property type="match status" value="1"/>
</dbReference>
<dbReference type="InterPro" id="IPR004358">
    <property type="entry name" value="Sig_transdc_His_kin-like_C"/>
</dbReference>
<evidence type="ECO:0000256" key="5">
    <source>
        <dbReference type="ARBA" id="ARBA00022777"/>
    </source>
</evidence>
<feature type="non-terminal residue" evidence="8">
    <location>
        <position position="168"/>
    </location>
</feature>
<dbReference type="FunFam" id="3.30.565.10:FF:000006">
    <property type="entry name" value="Sensor histidine kinase WalK"/>
    <property type="match status" value="1"/>
</dbReference>
<dbReference type="InterPro" id="IPR005467">
    <property type="entry name" value="His_kinase_dom"/>
</dbReference>
<evidence type="ECO:0000256" key="3">
    <source>
        <dbReference type="ARBA" id="ARBA00022553"/>
    </source>
</evidence>
<dbReference type="SMART" id="SM00387">
    <property type="entry name" value="HATPase_c"/>
    <property type="match status" value="1"/>
</dbReference>
<accession>K1TTR7</accession>
<keyword evidence="5 8" id="KW-0418">Kinase</keyword>
<keyword evidence="3" id="KW-0597">Phosphoprotein</keyword>
<dbReference type="EC" id="2.7.13.3" evidence="2"/>
<comment type="caution">
    <text evidence="8">The sequence shown here is derived from an EMBL/GenBank/DDBJ whole genome shotgun (WGS) entry which is preliminary data.</text>
</comment>
<gene>
    <name evidence="8" type="ORF">OBE_07835</name>
</gene>
<dbReference type="Pfam" id="PF02518">
    <property type="entry name" value="HATPase_c"/>
    <property type="match status" value="1"/>
</dbReference>
<evidence type="ECO:0000256" key="6">
    <source>
        <dbReference type="ARBA" id="ARBA00023012"/>
    </source>
</evidence>
<dbReference type="PROSITE" id="PS50109">
    <property type="entry name" value="HIS_KIN"/>
    <property type="match status" value="1"/>
</dbReference>
<feature type="domain" description="Histidine kinase" evidence="7">
    <location>
        <begin position="1"/>
        <end position="168"/>
    </location>
</feature>
<dbReference type="InterPro" id="IPR003594">
    <property type="entry name" value="HATPase_dom"/>
</dbReference>
<dbReference type="GO" id="GO:0000155">
    <property type="term" value="F:phosphorelay sensor kinase activity"/>
    <property type="evidence" value="ECO:0007669"/>
    <property type="project" value="TreeGrafter"/>
</dbReference>
<keyword evidence="6" id="KW-0902">Two-component regulatory system</keyword>
<dbReference type="Gene3D" id="3.30.565.10">
    <property type="entry name" value="Histidine kinase-like ATPase, C-terminal domain"/>
    <property type="match status" value="1"/>
</dbReference>
<evidence type="ECO:0000259" key="7">
    <source>
        <dbReference type="PROSITE" id="PS50109"/>
    </source>
</evidence>
<evidence type="ECO:0000313" key="8">
    <source>
        <dbReference type="EMBL" id="EKC62726.1"/>
    </source>
</evidence>
<protein>
    <recommendedName>
        <fullName evidence="2">histidine kinase</fullName>
        <ecNumber evidence="2">2.7.13.3</ecNumber>
    </recommendedName>
</protein>
<dbReference type="PANTHER" id="PTHR45453:SF1">
    <property type="entry name" value="PHOSPHATE REGULON SENSOR PROTEIN PHOR"/>
    <property type="match status" value="1"/>
</dbReference>
<dbReference type="GO" id="GO:0004721">
    <property type="term" value="F:phosphoprotein phosphatase activity"/>
    <property type="evidence" value="ECO:0007669"/>
    <property type="project" value="TreeGrafter"/>
</dbReference>
<keyword evidence="4" id="KW-0808">Transferase</keyword>
<evidence type="ECO:0000256" key="4">
    <source>
        <dbReference type="ARBA" id="ARBA00022679"/>
    </source>
</evidence>
<sequence length="168" mass="18293">MRREAQRLVALIGDIIRLSQLDEGDPLPWERVDVSALCRDIAADLRDKSEKSRTAITVEGPEIPVEGVRRLLYETVYNLCDNAIQYNVPGGSVRVTVTDRGDSAAISVADTGIGIAPEHQSRVFERFYRVDKSHSKASGGTGLGLSIVKHAVAYHHGTLDLESQPGKG</sequence>
<dbReference type="AlphaFoldDB" id="K1TTR7"/>
<organism evidence="8">
    <name type="scientific">human gut metagenome</name>
    <dbReference type="NCBI Taxonomy" id="408170"/>
    <lineage>
        <taxon>unclassified sequences</taxon>
        <taxon>metagenomes</taxon>
        <taxon>organismal metagenomes</taxon>
    </lineage>
</organism>
<dbReference type="EMBL" id="AJWZ01005385">
    <property type="protein sequence ID" value="EKC62726.1"/>
    <property type="molecule type" value="Genomic_DNA"/>
</dbReference>
<reference evidence="8" key="1">
    <citation type="journal article" date="2013" name="Environ. Microbiol.">
        <title>Microbiota from the distal guts of lean and obese adolescents exhibit partial functional redundancy besides clear differences in community structure.</title>
        <authorList>
            <person name="Ferrer M."/>
            <person name="Ruiz A."/>
            <person name="Lanza F."/>
            <person name="Haange S.B."/>
            <person name="Oberbach A."/>
            <person name="Till H."/>
            <person name="Bargiela R."/>
            <person name="Campoy C."/>
            <person name="Segura M.T."/>
            <person name="Richter M."/>
            <person name="von Bergen M."/>
            <person name="Seifert J."/>
            <person name="Suarez A."/>
        </authorList>
    </citation>
    <scope>NUCLEOTIDE SEQUENCE</scope>
</reference>
<dbReference type="GO" id="GO:0016036">
    <property type="term" value="P:cellular response to phosphate starvation"/>
    <property type="evidence" value="ECO:0007669"/>
    <property type="project" value="TreeGrafter"/>
</dbReference>
<dbReference type="PANTHER" id="PTHR45453">
    <property type="entry name" value="PHOSPHATE REGULON SENSOR PROTEIN PHOR"/>
    <property type="match status" value="1"/>
</dbReference>
<evidence type="ECO:0000256" key="2">
    <source>
        <dbReference type="ARBA" id="ARBA00012438"/>
    </source>
</evidence>
<dbReference type="InterPro" id="IPR050351">
    <property type="entry name" value="BphY/WalK/GraS-like"/>
</dbReference>